<evidence type="ECO:0000313" key="3">
    <source>
        <dbReference type="EMBL" id="KAF7354996.1"/>
    </source>
</evidence>
<dbReference type="GO" id="GO:0003729">
    <property type="term" value="F:mRNA binding"/>
    <property type="evidence" value="ECO:0007669"/>
    <property type="project" value="TreeGrafter"/>
</dbReference>
<dbReference type="EMBL" id="JACAZH010000011">
    <property type="protein sequence ID" value="KAF7354996.1"/>
    <property type="molecule type" value="Genomic_DNA"/>
</dbReference>
<proteinExistence type="predicted"/>
<dbReference type="InterPro" id="IPR011990">
    <property type="entry name" value="TPR-like_helical_dom_sf"/>
</dbReference>
<dbReference type="InterPro" id="IPR002885">
    <property type="entry name" value="PPR_rpt"/>
</dbReference>
<dbReference type="InterPro" id="IPR051240">
    <property type="entry name" value="Mito_RNA-Proc/Resp"/>
</dbReference>
<keyword evidence="4" id="KW-1185">Reference proteome</keyword>
<evidence type="ECO:0000256" key="1">
    <source>
        <dbReference type="ARBA" id="ARBA00022737"/>
    </source>
</evidence>
<comment type="caution">
    <text evidence="3">The sequence shown here is derived from an EMBL/GenBank/DDBJ whole genome shotgun (WGS) entry which is preliminary data.</text>
</comment>
<name>A0A8H6YAT5_9AGAR</name>
<evidence type="ECO:0000313" key="4">
    <source>
        <dbReference type="Proteomes" id="UP000623467"/>
    </source>
</evidence>
<protein>
    <recommendedName>
        <fullName evidence="5">Pentatricopeptide repeat-containing protein</fullName>
    </recommendedName>
</protein>
<dbReference type="Gene3D" id="1.25.40.10">
    <property type="entry name" value="Tetratricopeptide repeat domain"/>
    <property type="match status" value="2"/>
</dbReference>
<dbReference type="OrthoDB" id="1908178at2759"/>
<dbReference type="NCBIfam" id="TIGR00756">
    <property type="entry name" value="PPR"/>
    <property type="match status" value="1"/>
</dbReference>
<accession>A0A8H6YAT5</accession>
<reference evidence="3" key="1">
    <citation type="submission" date="2020-05" db="EMBL/GenBank/DDBJ databases">
        <title>Mycena genomes resolve the evolution of fungal bioluminescence.</title>
        <authorList>
            <person name="Tsai I.J."/>
        </authorList>
    </citation>
    <scope>NUCLEOTIDE SEQUENCE</scope>
    <source>
        <strain evidence="3">160909Yilan</strain>
    </source>
</reference>
<feature type="compositionally biased region" description="Polar residues" evidence="2">
    <location>
        <begin position="47"/>
        <end position="63"/>
    </location>
</feature>
<dbReference type="Pfam" id="PF01535">
    <property type="entry name" value="PPR"/>
    <property type="match status" value="1"/>
</dbReference>
<dbReference type="AlphaFoldDB" id="A0A8H6YAT5"/>
<evidence type="ECO:0008006" key="5">
    <source>
        <dbReference type="Google" id="ProtNLM"/>
    </source>
</evidence>
<organism evidence="3 4">
    <name type="scientific">Mycena sanguinolenta</name>
    <dbReference type="NCBI Taxonomy" id="230812"/>
    <lineage>
        <taxon>Eukaryota</taxon>
        <taxon>Fungi</taxon>
        <taxon>Dikarya</taxon>
        <taxon>Basidiomycota</taxon>
        <taxon>Agaricomycotina</taxon>
        <taxon>Agaricomycetes</taxon>
        <taxon>Agaricomycetidae</taxon>
        <taxon>Agaricales</taxon>
        <taxon>Marasmiineae</taxon>
        <taxon>Mycenaceae</taxon>
        <taxon>Mycena</taxon>
    </lineage>
</organism>
<dbReference type="PANTHER" id="PTHR47933:SF11">
    <property type="entry name" value="PENTATRICOPEPTIDE REPEAT-CONTAINING PROTEIN 2"/>
    <property type="match status" value="1"/>
</dbReference>
<sequence length="612" mass="68615">MIRASSLGTVLYPARIARRTPFISICKASSLPPSDDGESPKEHSSTNRDTSNADKPSMSSGENTHAAMSHPASGKPRPKPLGFQIPDPAPVRSVVPHHFVRRQTGEYPVGKAWRKLPLPVIHPKVIKFGQSLLAGRGETPFHDDAFEDLDLTLLFDVERSKHNNVDKVAWRRDLLRVLGNTQSHQQGWLAYRALLSAPFSIPHRHLNRLVRLMAREKSKTRTLFQRLLSVLTSIHQSGWKIEAYQWNALIDNAGKGFRRATPADFKRAFDMFTDLVSSKAPGSAMSATEYSLDEEITDNPLPDIYTYTTMINHAVAQRNKDDLTQSTSLFTASGLPPNRITHLVMLKFYSNAKNLDGIRASLARIRQHGQGVLGLDALNAIMWAYSRHNRPDIAAKIYRLLRHNSIPETYIGPNDIFATRRALAEENIEVRVDMIPNEVTYTTVIQVMAYHGNLRGALSAFNDMLSSQNIEIGASMYRDDHGRLRPSPYSPTLPIFRGLFLGYYRHGVPPGAASEQSHPWALESLSQLFEVFLALPEHIRPSTSTVYWALVAFDKTSNQDMDLLRSVWTRMEARFGGNWGASEHRLQRIRRSLFDPESPGIGLPGSNSSDEG</sequence>
<keyword evidence="1" id="KW-0677">Repeat</keyword>
<dbReference type="Proteomes" id="UP000623467">
    <property type="component" value="Unassembled WGS sequence"/>
</dbReference>
<dbReference type="PANTHER" id="PTHR47933">
    <property type="entry name" value="PENTATRICOPEPTIDE REPEAT-CONTAINING PROTEIN 1, MITOCHONDRIAL"/>
    <property type="match status" value="1"/>
</dbReference>
<evidence type="ECO:0000256" key="2">
    <source>
        <dbReference type="SAM" id="MobiDB-lite"/>
    </source>
</evidence>
<gene>
    <name evidence="3" type="ORF">MSAN_01415100</name>
</gene>
<feature type="region of interest" description="Disordered" evidence="2">
    <location>
        <begin position="28"/>
        <end position="86"/>
    </location>
</feature>
<dbReference type="Pfam" id="PF13812">
    <property type="entry name" value="PPR_3"/>
    <property type="match status" value="1"/>
</dbReference>